<reference evidence="3 4" key="1">
    <citation type="journal article" date="2021" name="Nat. Commun.">
        <title>Genetic determinants of endophytism in the Arabidopsis root mycobiome.</title>
        <authorList>
            <person name="Mesny F."/>
            <person name="Miyauchi S."/>
            <person name="Thiergart T."/>
            <person name="Pickel B."/>
            <person name="Atanasova L."/>
            <person name="Karlsson M."/>
            <person name="Huettel B."/>
            <person name="Barry K.W."/>
            <person name="Haridas S."/>
            <person name="Chen C."/>
            <person name="Bauer D."/>
            <person name="Andreopoulos W."/>
            <person name="Pangilinan J."/>
            <person name="LaButti K."/>
            <person name="Riley R."/>
            <person name="Lipzen A."/>
            <person name="Clum A."/>
            <person name="Drula E."/>
            <person name="Henrissat B."/>
            <person name="Kohler A."/>
            <person name="Grigoriev I.V."/>
            <person name="Martin F.M."/>
            <person name="Hacquard S."/>
        </authorList>
    </citation>
    <scope>NUCLEOTIDE SEQUENCE [LARGE SCALE GENOMIC DNA]</scope>
    <source>
        <strain evidence="3 4">MPI-CAGE-CH-0241</strain>
    </source>
</reference>
<name>A0A9P8VZG0_9HYPO</name>
<dbReference type="InterPro" id="IPR052254">
    <property type="entry name" value="CUL4-DDB1_E3_ligase_receptor"/>
</dbReference>
<dbReference type="InterPro" id="IPR015943">
    <property type="entry name" value="WD40/YVTN_repeat-like_dom_sf"/>
</dbReference>
<keyword evidence="2" id="KW-0677">Repeat</keyword>
<evidence type="ECO:0000313" key="4">
    <source>
        <dbReference type="Proteomes" id="UP000777438"/>
    </source>
</evidence>
<dbReference type="EMBL" id="JAGPYM010000017">
    <property type="protein sequence ID" value="KAH6885917.1"/>
    <property type="molecule type" value="Genomic_DNA"/>
</dbReference>
<protein>
    <recommendedName>
        <fullName evidence="5">Myocyte-specific enhancer factor 2d</fullName>
    </recommendedName>
</protein>
<dbReference type="Gene3D" id="2.130.10.10">
    <property type="entry name" value="YVTN repeat-like/Quinoprotein amine dehydrogenase"/>
    <property type="match status" value="1"/>
</dbReference>
<dbReference type="OrthoDB" id="128867at2759"/>
<comment type="caution">
    <text evidence="3">The sequence shown here is derived from an EMBL/GenBank/DDBJ whole genome shotgun (WGS) entry which is preliminary data.</text>
</comment>
<dbReference type="InterPro" id="IPR036322">
    <property type="entry name" value="WD40_repeat_dom_sf"/>
</dbReference>
<gene>
    <name evidence="3" type="ORF">B0T10DRAFT_491948</name>
</gene>
<keyword evidence="1" id="KW-0853">WD repeat</keyword>
<keyword evidence="4" id="KW-1185">Reference proteome</keyword>
<dbReference type="SUPFAM" id="SSF50978">
    <property type="entry name" value="WD40 repeat-like"/>
    <property type="match status" value="1"/>
</dbReference>
<evidence type="ECO:0008006" key="5">
    <source>
        <dbReference type="Google" id="ProtNLM"/>
    </source>
</evidence>
<evidence type="ECO:0000256" key="2">
    <source>
        <dbReference type="ARBA" id="ARBA00022737"/>
    </source>
</evidence>
<accession>A0A9P8VZG0</accession>
<organism evidence="3 4">
    <name type="scientific">Thelonectria olida</name>
    <dbReference type="NCBI Taxonomy" id="1576542"/>
    <lineage>
        <taxon>Eukaryota</taxon>
        <taxon>Fungi</taxon>
        <taxon>Dikarya</taxon>
        <taxon>Ascomycota</taxon>
        <taxon>Pezizomycotina</taxon>
        <taxon>Sordariomycetes</taxon>
        <taxon>Hypocreomycetidae</taxon>
        <taxon>Hypocreales</taxon>
        <taxon>Nectriaceae</taxon>
        <taxon>Thelonectria</taxon>
    </lineage>
</organism>
<dbReference type="GO" id="GO:0080008">
    <property type="term" value="C:Cul4-RING E3 ubiquitin ligase complex"/>
    <property type="evidence" value="ECO:0007669"/>
    <property type="project" value="TreeGrafter"/>
</dbReference>
<dbReference type="AlphaFoldDB" id="A0A9P8VZG0"/>
<dbReference type="PANTHER" id="PTHR44472">
    <property type="entry name" value="DDB1- AND CUL4-ASSOCIATED FACTOR 4-RELATED"/>
    <property type="match status" value="1"/>
</dbReference>
<evidence type="ECO:0000256" key="1">
    <source>
        <dbReference type="ARBA" id="ARBA00022574"/>
    </source>
</evidence>
<dbReference type="PANTHER" id="PTHR44472:SF1">
    <property type="entry name" value="DDB1 AND CUL4 ASSOCIATED FACTOR 4"/>
    <property type="match status" value="1"/>
</dbReference>
<evidence type="ECO:0000313" key="3">
    <source>
        <dbReference type="EMBL" id="KAH6885917.1"/>
    </source>
</evidence>
<proteinExistence type="predicted"/>
<sequence>MNPEIPGYYFDEEKKKYFKIQKNHSTPVGSAYSADAVKKRKAEDQARLVAEERAFRVKNHIKRHPIGRDLVEGGLLARETALGRVAESGRGQYEDEDIVAAAWARGAVSKGVVPFLPMRAWTRLPNLPCFYVGGEDTETSMATAYAFLDRDILMASHVPTDANDQISFSRHARGATRPPEGFQKEMIRCQQVSSIKYHAPSGHILLTSGMPDESCGLWLFAPYSSDYDPRGSDVEEYWVPGLTDRWRKLNFRHNRREEQWFVHSTTPAPESSDLICVVGTNSGIVEMHSNETMQWTAPKTPPKGSSQTPQEIFSQDFQQGNHNVVYAGGRASRLWTADLRGPDTQWSHIRHVSSIAHLRSVNPHQVLVSGLRSSMALYDTRFVKQAANGSRPLLLFPEHRNEAHFHIGWDVNTRLGVVAAAQDNGTVRLFSLRSGRRIASSSVDALASDTPFKSLGFTQLQYERLPSLFVGVGPTLRKFSFGVEDVDDEA</sequence>
<dbReference type="Proteomes" id="UP000777438">
    <property type="component" value="Unassembled WGS sequence"/>
</dbReference>